<evidence type="ECO:0000313" key="1">
    <source>
        <dbReference type="EMBL" id="JAH21595.1"/>
    </source>
</evidence>
<protein>
    <submittedName>
        <fullName evidence="1">Uncharacterized protein</fullName>
    </submittedName>
</protein>
<proteinExistence type="predicted"/>
<reference evidence="1" key="2">
    <citation type="journal article" date="2015" name="Fish Shellfish Immunol.">
        <title>Early steps in the European eel (Anguilla anguilla)-Vibrio vulnificus interaction in the gills: Role of the RtxA13 toxin.</title>
        <authorList>
            <person name="Callol A."/>
            <person name="Pajuelo D."/>
            <person name="Ebbesson L."/>
            <person name="Teles M."/>
            <person name="MacKenzie S."/>
            <person name="Amaro C."/>
        </authorList>
    </citation>
    <scope>NUCLEOTIDE SEQUENCE</scope>
</reference>
<dbReference type="EMBL" id="GBXM01086982">
    <property type="protein sequence ID" value="JAH21595.1"/>
    <property type="molecule type" value="Transcribed_RNA"/>
</dbReference>
<sequence>MSSKKAFWSVVN</sequence>
<accession>A0A0E9QZC1</accession>
<reference evidence="1" key="1">
    <citation type="submission" date="2014-11" db="EMBL/GenBank/DDBJ databases">
        <authorList>
            <person name="Amaro Gonzalez C."/>
        </authorList>
    </citation>
    <scope>NUCLEOTIDE SEQUENCE</scope>
</reference>
<name>A0A0E9QZC1_ANGAN</name>
<organism evidence="1">
    <name type="scientific">Anguilla anguilla</name>
    <name type="common">European freshwater eel</name>
    <name type="synonym">Muraena anguilla</name>
    <dbReference type="NCBI Taxonomy" id="7936"/>
    <lineage>
        <taxon>Eukaryota</taxon>
        <taxon>Metazoa</taxon>
        <taxon>Chordata</taxon>
        <taxon>Craniata</taxon>
        <taxon>Vertebrata</taxon>
        <taxon>Euteleostomi</taxon>
        <taxon>Actinopterygii</taxon>
        <taxon>Neopterygii</taxon>
        <taxon>Teleostei</taxon>
        <taxon>Anguilliformes</taxon>
        <taxon>Anguillidae</taxon>
        <taxon>Anguilla</taxon>
    </lineage>
</organism>